<reference evidence="1" key="2">
    <citation type="journal article" date="2022" name="New Phytol.">
        <title>Evolutionary transition to the ectomycorrhizal habit in the genomes of a hyperdiverse lineage of mushroom-forming fungi.</title>
        <authorList>
            <person name="Looney B."/>
            <person name="Miyauchi S."/>
            <person name="Morin E."/>
            <person name="Drula E."/>
            <person name="Courty P.E."/>
            <person name="Kohler A."/>
            <person name="Kuo A."/>
            <person name="LaButti K."/>
            <person name="Pangilinan J."/>
            <person name="Lipzen A."/>
            <person name="Riley R."/>
            <person name="Andreopoulos W."/>
            <person name="He G."/>
            <person name="Johnson J."/>
            <person name="Nolan M."/>
            <person name="Tritt A."/>
            <person name="Barry K.W."/>
            <person name="Grigoriev I.V."/>
            <person name="Nagy L.G."/>
            <person name="Hibbett D."/>
            <person name="Henrissat B."/>
            <person name="Matheny P.B."/>
            <person name="Labbe J."/>
            <person name="Martin F.M."/>
        </authorList>
    </citation>
    <scope>NUCLEOTIDE SEQUENCE</scope>
    <source>
        <strain evidence="1">HHB10654</strain>
    </source>
</reference>
<protein>
    <submittedName>
        <fullName evidence="1">Uncharacterized protein</fullName>
    </submittedName>
</protein>
<proteinExistence type="predicted"/>
<dbReference type="Proteomes" id="UP000814140">
    <property type="component" value="Unassembled WGS sequence"/>
</dbReference>
<comment type="caution">
    <text evidence="1">The sequence shown here is derived from an EMBL/GenBank/DDBJ whole genome shotgun (WGS) entry which is preliminary data.</text>
</comment>
<evidence type="ECO:0000313" key="1">
    <source>
        <dbReference type="EMBL" id="KAI0064742.1"/>
    </source>
</evidence>
<evidence type="ECO:0000313" key="2">
    <source>
        <dbReference type="Proteomes" id="UP000814140"/>
    </source>
</evidence>
<reference evidence="1" key="1">
    <citation type="submission" date="2021-03" db="EMBL/GenBank/DDBJ databases">
        <authorList>
            <consortium name="DOE Joint Genome Institute"/>
            <person name="Ahrendt S."/>
            <person name="Looney B.P."/>
            <person name="Miyauchi S."/>
            <person name="Morin E."/>
            <person name="Drula E."/>
            <person name="Courty P.E."/>
            <person name="Chicoki N."/>
            <person name="Fauchery L."/>
            <person name="Kohler A."/>
            <person name="Kuo A."/>
            <person name="Labutti K."/>
            <person name="Pangilinan J."/>
            <person name="Lipzen A."/>
            <person name="Riley R."/>
            <person name="Andreopoulos W."/>
            <person name="He G."/>
            <person name="Johnson J."/>
            <person name="Barry K.W."/>
            <person name="Grigoriev I.V."/>
            <person name="Nagy L."/>
            <person name="Hibbett D."/>
            <person name="Henrissat B."/>
            <person name="Matheny P.B."/>
            <person name="Labbe J."/>
            <person name="Martin F."/>
        </authorList>
    </citation>
    <scope>NUCLEOTIDE SEQUENCE</scope>
    <source>
        <strain evidence="1">HHB10654</strain>
    </source>
</reference>
<name>A0ACB8T890_9AGAM</name>
<dbReference type="EMBL" id="MU277197">
    <property type="protein sequence ID" value="KAI0064742.1"/>
    <property type="molecule type" value="Genomic_DNA"/>
</dbReference>
<gene>
    <name evidence="1" type="ORF">BV25DRAFT_1913927</name>
</gene>
<keyword evidence="2" id="KW-1185">Reference proteome</keyword>
<sequence>MTDAPSSPLHPEGEDLLHAALSDAFSVPDLPRAAPPAAPQLPTENTPTPPPPAEPAPAPSASAAEHAVWQAQYDAQLAEWRRQSAEQRARAEAERARWEARRAAEGSTAATTESWTNVGASVSSSHAEPSSSPADARDLVTGEAPRAPLAEARETGEAGETGGAGAHAQERSHTSSSPRWEDVPSSLTSSFPSLSFPETSQPHSPHSSQAQPHPDPHSHPHSHPAHHPAHAPAAAPSATLAVFDDTLSPRTRAWALLSSLGVNLLLPFVNGVMLGFGEIFAKTVVVGWLGWRVPGNVGLGVPPPVRKERK</sequence>
<accession>A0ACB8T890</accession>
<organism evidence="1 2">
    <name type="scientific">Artomyces pyxidatus</name>
    <dbReference type="NCBI Taxonomy" id="48021"/>
    <lineage>
        <taxon>Eukaryota</taxon>
        <taxon>Fungi</taxon>
        <taxon>Dikarya</taxon>
        <taxon>Basidiomycota</taxon>
        <taxon>Agaricomycotina</taxon>
        <taxon>Agaricomycetes</taxon>
        <taxon>Russulales</taxon>
        <taxon>Auriscalpiaceae</taxon>
        <taxon>Artomyces</taxon>
    </lineage>
</organism>